<dbReference type="Proteomes" id="UP000466332">
    <property type="component" value="Unassembled WGS sequence"/>
</dbReference>
<dbReference type="EMBL" id="WWCS01000024">
    <property type="protein sequence ID" value="MYN42746.1"/>
    <property type="molecule type" value="Genomic_DNA"/>
</dbReference>
<protein>
    <submittedName>
        <fullName evidence="1">Uncharacterized protein</fullName>
    </submittedName>
</protein>
<dbReference type="RefSeq" id="WP_161047631.1">
    <property type="nucleotide sequence ID" value="NZ_WWCS01000024.1"/>
</dbReference>
<keyword evidence="2" id="KW-1185">Reference proteome</keyword>
<evidence type="ECO:0000313" key="2">
    <source>
        <dbReference type="Proteomes" id="UP000466332"/>
    </source>
</evidence>
<organism evidence="1 2">
    <name type="scientific">Duganella margarita</name>
    <dbReference type="NCBI Taxonomy" id="2692170"/>
    <lineage>
        <taxon>Bacteria</taxon>
        <taxon>Pseudomonadati</taxon>
        <taxon>Pseudomonadota</taxon>
        <taxon>Betaproteobacteria</taxon>
        <taxon>Burkholderiales</taxon>
        <taxon>Oxalobacteraceae</taxon>
        <taxon>Telluria group</taxon>
        <taxon>Duganella</taxon>
    </lineage>
</organism>
<reference evidence="1 2" key="1">
    <citation type="submission" date="2019-12" db="EMBL/GenBank/DDBJ databases">
        <title>Novel species isolated from a subtropical stream in China.</title>
        <authorList>
            <person name="Lu H."/>
        </authorList>
    </citation>
    <scope>NUCLEOTIDE SEQUENCE [LARGE SCALE GENOMIC DNA]</scope>
    <source>
        <strain evidence="1 2">FT109W</strain>
    </source>
</reference>
<evidence type="ECO:0000313" key="1">
    <source>
        <dbReference type="EMBL" id="MYN42746.1"/>
    </source>
</evidence>
<proteinExistence type="predicted"/>
<sequence length="380" mass="41016">MIILDPIAVSDPGVFVSSNVPEDDTAPTQILTRVYAAGDAVMDPATHTKFESKLGVRAVAAISIGSPGVVTWAAHGLVAGTPVSFTSTGLLPTGFLPDVVYYLVAPATNTFQLSATLGGAAINTSGSQSGVHSAAAGQNFGRALSDKTYWLPVGATNRWKMFDAYNNTQTERADSIVIEIDPKAIAQGVYLGNVDAAEIIVTSTDPTAGVVYRQVTSMQTSSSGSSFYRWLFGRRRRRSYFLTLDLPLYYNTRVKIEIKNPGGIARCGMCNIGPIEDIGFSQYGLGTDIKDYSTTRFNFDGTSETTERGFSKRMTLDVVLDNDMIDYVQEWLAARRQKSLVYIGAVEFGSTVLCGKFSSFKNVIEGFTNSKMALQIEGVV</sequence>
<name>A0ABW9WNP7_9BURK</name>
<accession>A0ABW9WNP7</accession>
<comment type="caution">
    <text evidence="1">The sequence shown here is derived from an EMBL/GenBank/DDBJ whole genome shotgun (WGS) entry which is preliminary data.</text>
</comment>
<gene>
    <name evidence="1" type="ORF">GTP55_25715</name>
</gene>